<dbReference type="AlphaFoldDB" id="A0AAN9VMB1"/>
<evidence type="ECO:0000313" key="1">
    <source>
        <dbReference type="EMBL" id="KAK7863642.1"/>
    </source>
</evidence>
<dbReference type="Proteomes" id="UP001378592">
    <property type="component" value="Unassembled WGS sequence"/>
</dbReference>
<dbReference type="EMBL" id="JAZDUA010000224">
    <property type="protein sequence ID" value="KAK7863642.1"/>
    <property type="molecule type" value="Genomic_DNA"/>
</dbReference>
<proteinExistence type="predicted"/>
<evidence type="ECO:0000313" key="2">
    <source>
        <dbReference type="Proteomes" id="UP001378592"/>
    </source>
</evidence>
<protein>
    <submittedName>
        <fullName evidence="1">Uncharacterized protein</fullName>
    </submittedName>
</protein>
<keyword evidence="2" id="KW-1185">Reference proteome</keyword>
<comment type="caution">
    <text evidence="1">The sequence shown here is derived from an EMBL/GenBank/DDBJ whole genome shotgun (WGS) entry which is preliminary data.</text>
</comment>
<organism evidence="1 2">
    <name type="scientific">Gryllus longicercus</name>
    <dbReference type="NCBI Taxonomy" id="2509291"/>
    <lineage>
        <taxon>Eukaryota</taxon>
        <taxon>Metazoa</taxon>
        <taxon>Ecdysozoa</taxon>
        <taxon>Arthropoda</taxon>
        <taxon>Hexapoda</taxon>
        <taxon>Insecta</taxon>
        <taxon>Pterygota</taxon>
        <taxon>Neoptera</taxon>
        <taxon>Polyneoptera</taxon>
        <taxon>Orthoptera</taxon>
        <taxon>Ensifera</taxon>
        <taxon>Gryllidea</taxon>
        <taxon>Grylloidea</taxon>
        <taxon>Gryllidae</taxon>
        <taxon>Gryllinae</taxon>
        <taxon>Gryllus</taxon>
    </lineage>
</organism>
<sequence>MGEMVLPFNPPTTVDETRQRYFNNVDAQAIRLVPANPNCIVLLYKKLKTQDPWTEIERKAESENNLLKFENFPKRVFFEITDITLIDTGKYERKSYVATLNNTFGVFLPTKFTADIQ</sequence>
<gene>
    <name evidence="1" type="ORF">R5R35_006176</name>
</gene>
<name>A0AAN9VMB1_9ORTH</name>
<accession>A0AAN9VMB1</accession>
<reference evidence="1 2" key="1">
    <citation type="submission" date="2024-03" db="EMBL/GenBank/DDBJ databases">
        <title>The genome assembly and annotation of the cricket Gryllus longicercus Weissman &amp; Gray.</title>
        <authorList>
            <person name="Szrajer S."/>
            <person name="Gray D."/>
            <person name="Ylla G."/>
        </authorList>
    </citation>
    <scope>NUCLEOTIDE SEQUENCE [LARGE SCALE GENOMIC DNA]</scope>
    <source>
        <strain evidence="1">DAG 2021-001</strain>
        <tissue evidence="1">Whole body minus gut</tissue>
    </source>
</reference>